<gene>
    <name evidence="1" type="ORF">O6H91_01G084900</name>
</gene>
<sequence>MMDAMVGNDAEPKRMPSSFALQYLETNRPQIGQNAEQYTLERQEQRADRTRISLIYPFIWEGDSAFDAWLTTSAAQIAQVLLTLPSSFAQLGLASGIALQVLYGFMGCWTTYVTTVLYADYRRIKESQGITFHNHTIQWYEVLRGLLGPRWMVLGLFFNTAHMSFAAAIQIIASGSIAFHINDHHSKRTWTLIFGAIFLLTALIPTAHNYRLWSFMGILMTTYTAWYLTIAAVTHGQVQDVKHTGPNKLDNYFIGATNILYAFGGHGFTLEIMHAMWKPKKYKVVYLNAVLYVFTLTIPSASAMYWTFGDDLLNNANAFFFLPKTKFLNAAAVAMLIHEFIQFIFLSLPVHIILEKTLGLHHSRHFFIKAIARMPIVLLLWLIALMLPFFGPINSAVGSLVVTGAVYIIPCLAHMTYYWDVTTQENAIEQPPLWIRSWRLMLFIDICVIFWVTIVGVGFGGWASIKMFISQVHKFGIFESCFDCSNKRLI</sequence>
<evidence type="ECO:0000313" key="1">
    <source>
        <dbReference type="EMBL" id="KAJ7569587.1"/>
    </source>
</evidence>
<evidence type="ECO:0000313" key="2">
    <source>
        <dbReference type="Proteomes" id="UP001162992"/>
    </source>
</evidence>
<name>A0ACC2ET11_DIPCM</name>
<organism evidence="1 2">
    <name type="scientific">Diphasiastrum complanatum</name>
    <name type="common">Issler's clubmoss</name>
    <name type="synonym">Lycopodium complanatum</name>
    <dbReference type="NCBI Taxonomy" id="34168"/>
    <lineage>
        <taxon>Eukaryota</taxon>
        <taxon>Viridiplantae</taxon>
        <taxon>Streptophyta</taxon>
        <taxon>Embryophyta</taxon>
        <taxon>Tracheophyta</taxon>
        <taxon>Lycopodiopsida</taxon>
        <taxon>Lycopodiales</taxon>
        <taxon>Lycopodiaceae</taxon>
        <taxon>Lycopodioideae</taxon>
        <taxon>Diphasiastrum</taxon>
    </lineage>
</organism>
<dbReference type="Proteomes" id="UP001162992">
    <property type="component" value="Chromosome 1"/>
</dbReference>
<accession>A0ACC2ET11</accession>
<proteinExistence type="predicted"/>
<dbReference type="EMBL" id="CM055092">
    <property type="protein sequence ID" value="KAJ7569587.1"/>
    <property type="molecule type" value="Genomic_DNA"/>
</dbReference>
<keyword evidence="2" id="KW-1185">Reference proteome</keyword>
<comment type="caution">
    <text evidence="1">The sequence shown here is derived from an EMBL/GenBank/DDBJ whole genome shotgun (WGS) entry which is preliminary data.</text>
</comment>
<protein>
    <submittedName>
        <fullName evidence="1">Uncharacterized protein</fullName>
    </submittedName>
</protein>
<reference evidence="2" key="1">
    <citation type="journal article" date="2024" name="Proc. Natl. Acad. Sci. U.S.A.">
        <title>Extraordinary preservation of gene collinearity over three hundred million years revealed in homosporous lycophytes.</title>
        <authorList>
            <person name="Li C."/>
            <person name="Wickell D."/>
            <person name="Kuo L.Y."/>
            <person name="Chen X."/>
            <person name="Nie B."/>
            <person name="Liao X."/>
            <person name="Peng D."/>
            <person name="Ji J."/>
            <person name="Jenkins J."/>
            <person name="Williams M."/>
            <person name="Shu S."/>
            <person name="Plott C."/>
            <person name="Barry K."/>
            <person name="Rajasekar S."/>
            <person name="Grimwood J."/>
            <person name="Han X."/>
            <person name="Sun S."/>
            <person name="Hou Z."/>
            <person name="He W."/>
            <person name="Dai G."/>
            <person name="Sun C."/>
            <person name="Schmutz J."/>
            <person name="Leebens-Mack J.H."/>
            <person name="Li F.W."/>
            <person name="Wang L."/>
        </authorList>
    </citation>
    <scope>NUCLEOTIDE SEQUENCE [LARGE SCALE GENOMIC DNA]</scope>
    <source>
        <strain evidence="2">cv. PW_Plant_1</strain>
    </source>
</reference>